<dbReference type="Pfam" id="PF01205">
    <property type="entry name" value="Impact_N"/>
    <property type="match status" value="1"/>
</dbReference>
<dbReference type="RefSeq" id="WP_173292313.1">
    <property type="nucleotide sequence ID" value="NZ_AP021888.1"/>
</dbReference>
<dbReference type="KEGG" id="tzo:THMIRHAT_23500"/>
<dbReference type="InterPro" id="IPR001498">
    <property type="entry name" value="Impact_N"/>
</dbReference>
<feature type="domain" description="Impact N-terminal" evidence="2">
    <location>
        <begin position="16"/>
        <end position="123"/>
    </location>
</feature>
<name>A0A6F8PRE5_9GAMM</name>
<reference evidence="4" key="1">
    <citation type="submission" date="2019-11" db="EMBL/GenBank/DDBJ databases">
        <title>Isolation and characterization of two novel species in the genus Thiomicrorhabdus.</title>
        <authorList>
            <person name="Mochizuki J."/>
            <person name="Kojima H."/>
            <person name="Fukui M."/>
        </authorList>
    </citation>
    <scope>NUCLEOTIDE SEQUENCE [LARGE SCALE GENOMIC DNA]</scope>
    <source>
        <strain evidence="4">AkT22</strain>
    </source>
</reference>
<evidence type="ECO:0000313" key="4">
    <source>
        <dbReference type="Proteomes" id="UP000501466"/>
    </source>
</evidence>
<dbReference type="GO" id="GO:0017111">
    <property type="term" value="F:ribonucleoside triphosphate phosphatase activity"/>
    <property type="evidence" value="ECO:0007669"/>
    <property type="project" value="UniProtKB-ARBA"/>
</dbReference>
<accession>A0A6F8PRE5</accession>
<dbReference type="InterPro" id="IPR023582">
    <property type="entry name" value="Impact"/>
</dbReference>
<evidence type="ECO:0000313" key="3">
    <source>
        <dbReference type="EMBL" id="BBP44604.1"/>
    </source>
</evidence>
<dbReference type="AlphaFoldDB" id="A0A6F8PRE5"/>
<comment type="similarity">
    <text evidence="1">Belongs to the IMPACT family.</text>
</comment>
<dbReference type="NCBIfam" id="TIGR00257">
    <property type="entry name" value="IMPACT_YIGZ"/>
    <property type="match status" value="1"/>
</dbReference>
<dbReference type="Gene3D" id="3.30.70.240">
    <property type="match status" value="1"/>
</dbReference>
<proteinExistence type="inferred from homology"/>
<dbReference type="GO" id="GO:0006446">
    <property type="term" value="P:regulation of translational initiation"/>
    <property type="evidence" value="ECO:0007669"/>
    <property type="project" value="TreeGrafter"/>
</dbReference>
<dbReference type="GO" id="GO:0005737">
    <property type="term" value="C:cytoplasm"/>
    <property type="evidence" value="ECO:0007669"/>
    <property type="project" value="TreeGrafter"/>
</dbReference>
<keyword evidence="4" id="KW-1185">Reference proteome</keyword>
<dbReference type="InterPro" id="IPR035647">
    <property type="entry name" value="EFG_III/V"/>
</dbReference>
<dbReference type="EMBL" id="AP021888">
    <property type="protein sequence ID" value="BBP44604.1"/>
    <property type="molecule type" value="Genomic_DNA"/>
</dbReference>
<dbReference type="SUPFAM" id="SSF54211">
    <property type="entry name" value="Ribosomal protein S5 domain 2-like"/>
    <property type="match status" value="1"/>
</dbReference>
<organism evidence="3 4">
    <name type="scientific">Thiosulfativibrio zosterae</name>
    <dbReference type="NCBI Taxonomy" id="2675053"/>
    <lineage>
        <taxon>Bacteria</taxon>
        <taxon>Pseudomonadati</taxon>
        <taxon>Pseudomonadota</taxon>
        <taxon>Gammaproteobacteria</taxon>
        <taxon>Thiotrichales</taxon>
        <taxon>Piscirickettsiaceae</taxon>
        <taxon>Thiosulfativibrio</taxon>
    </lineage>
</organism>
<evidence type="ECO:0000259" key="2">
    <source>
        <dbReference type="Pfam" id="PF01205"/>
    </source>
</evidence>
<dbReference type="InterPro" id="IPR020568">
    <property type="entry name" value="Ribosomal_Su5_D2-typ_SF"/>
</dbReference>
<gene>
    <name evidence="3" type="primary">yigZ</name>
    <name evidence="3" type="ORF">THMIRHAT_23500</name>
</gene>
<sequence length="202" mass="22425">MFLEPVDTVCEEIEIKKSKFISWAKKVLSRQDAMDFVLELRAQYPDARHVCWGYLIGDPNNSTNSGCNDDGEPSGTAGKPILSQINYSNIGNVVVVTVRYFGGIRLGAGGLVRAYRESAQKALQALKTEEYTPLIDVTLLCSFNEENHLRRLVESLSGQITDAQYKTEVALTVKLPEKSKIKLTQSLAGFSVEVIFKDRTTS</sequence>
<dbReference type="PANTHER" id="PTHR16301:SF20">
    <property type="entry name" value="IMPACT FAMILY MEMBER YIGZ"/>
    <property type="match status" value="1"/>
</dbReference>
<dbReference type="Gene3D" id="3.30.230.30">
    <property type="entry name" value="Impact, N-terminal domain"/>
    <property type="match status" value="1"/>
</dbReference>
<dbReference type="SUPFAM" id="SSF54980">
    <property type="entry name" value="EF-G C-terminal domain-like"/>
    <property type="match status" value="1"/>
</dbReference>
<dbReference type="InterPro" id="IPR036956">
    <property type="entry name" value="Impact_N_sf"/>
</dbReference>
<dbReference type="Proteomes" id="UP000501466">
    <property type="component" value="Chromosome"/>
</dbReference>
<dbReference type="PANTHER" id="PTHR16301">
    <property type="entry name" value="IMPACT-RELATED"/>
    <property type="match status" value="1"/>
</dbReference>
<dbReference type="GO" id="GO:0043168">
    <property type="term" value="F:anion binding"/>
    <property type="evidence" value="ECO:0007669"/>
    <property type="project" value="UniProtKB-ARBA"/>
</dbReference>
<evidence type="ECO:0000256" key="1">
    <source>
        <dbReference type="ARBA" id="ARBA00007665"/>
    </source>
</evidence>
<dbReference type="GO" id="GO:0032561">
    <property type="term" value="F:guanyl ribonucleotide binding"/>
    <property type="evidence" value="ECO:0007669"/>
    <property type="project" value="UniProtKB-ARBA"/>
</dbReference>
<dbReference type="InterPro" id="IPR015796">
    <property type="entry name" value="Impact_YigZ-like"/>
</dbReference>
<protein>
    <submittedName>
        <fullName evidence="3">YigZ family protein</fullName>
    </submittedName>
</protein>